<dbReference type="OrthoDB" id="10068084at2759"/>
<feature type="region of interest" description="Disordered" evidence="1">
    <location>
        <begin position="51"/>
        <end position="71"/>
    </location>
</feature>
<reference evidence="2 3" key="1">
    <citation type="submission" date="2020-06" db="EMBL/GenBank/DDBJ databases">
        <authorList>
            <person name="Li R."/>
            <person name="Bekaert M."/>
        </authorList>
    </citation>
    <scope>NUCLEOTIDE SEQUENCE [LARGE SCALE GENOMIC DNA]</scope>
    <source>
        <strain evidence="3">wild</strain>
    </source>
</reference>
<name>A0A6J7ZZP7_MYTCO</name>
<evidence type="ECO:0000256" key="1">
    <source>
        <dbReference type="SAM" id="MobiDB-lite"/>
    </source>
</evidence>
<dbReference type="Proteomes" id="UP000507470">
    <property type="component" value="Unassembled WGS sequence"/>
</dbReference>
<organism evidence="2 3">
    <name type="scientific">Mytilus coruscus</name>
    <name type="common">Sea mussel</name>
    <dbReference type="NCBI Taxonomy" id="42192"/>
    <lineage>
        <taxon>Eukaryota</taxon>
        <taxon>Metazoa</taxon>
        <taxon>Spiralia</taxon>
        <taxon>Lophotrochozoa</taxon>
        <taxon>Mollusca</taxon>
        <taxon>Bivalvia</taxon>
        <taxon>Autobranchia</taxon>
        <taxon>Pteriomorphia</taxon>
        <taxon>Mytilida</taxon>
        <taxon>Mytiloidea</taxon>
        <taxon>Mytilidae</taxon>
        <taxon>Mytilinae</taxon>
        <taxon>Mytilus</taxon>
    </lineage>
</organism>
<dbReference type="EMBL" id="CACVKT020000418">
    <property type="protein sequence ID" value="CAC5358919.1"/>
    <property type="molecule type" value="Genomic_DNA"/>
</dbReference>
<accession>A0A6J7ZZP7</accession>
<evidence type="ECO:0000313" key="3">
    <source>
        <dbReference type="Proteomes" id="UP000507470"/>
    </source>
</evidence>
<keyword evidence="3" id="KW-1185">Reference proteome</keyword>
<feature type="compositionally biased region" description="Low complexity" evidence="1">
    <location>
        <begin position="214"/>
        <end position="223"/>
    </location>
</feature>
<proteinExistence type="predicted"/>
<dbReference type="AlphaFoldDB" id="A0A6J7ZZP7"/>
<protein>
    <submittedName>
        <fullName evidence="2">Uncharacterized protein</fullName>
    </submittedName>
</protein>
<evidence type="ECO:0000313" key="2">
    <source>
        <dbReference type="EMBL" id="CAC5358919.1"/>
    </source>
</evidence>
<gene>
    <name evidence="2" type="ORF">MCOR_1968</name>
</gene>
<sequence>MNTEQSTIKDSKGNGGIVRLTRQKSALIRLNVIRHIEEHFSAAIKSRPGVVAADDNTHDESRPTSKKRDGQQVIDLLSHLQEAMIKPSDIHQHPTELILSQSPKESPQKFLLRAPDIPYIRQRVIFASKETEDEHQYQPEFKQYAYLCSLITRIQSGNKRQDTRTILSDKNERDETLIYSLNQMVLRENERLAKKLKQELAEIRQLVTNPYKPTQQQQHTTNKTNREKKPGCPQCQQT</sequence>
<feature type="compositionally biased region" description="Basic and acidic residues" evidence="1">
    <location>
        <begin position="55"/>
        <end position="70"/>
    </location>
</feature>
<feature type="region of interest" description="Disordered" evidence="1">
    <location>
        <begin position="207"/>
        <end position="238"/>
    </location>
</feature>